<dbReference type="EMBL" id="JACGWJ010000031">
    <property type="protein sequence ID" value="KAL0298898.1"/>
    <property type="molecule type" value="Genomic_DNA"/>
</dbReference>
<accession>A0AAW2JYW4</accession>
<reference evidence="1" key="2">
    <citation type="journal article" date="2024" name="Plant">
        <title>Genomic evolution and insights into agronomic trait innovations of Sesamum species.</title>
        <authorList>
            <person name="Miao H."/>
            <person name="Wang L."/>
            <person name="Qu L."/>
            <person name="Liu H."/>
            <person name="Sun Y."/>
            <person name="Le M."/>
            <person name="Wang Q."/>
            <person name="Wei S."/>
            <person name="Zheng Y."/>
            <person name="Lin W."/>
            <person name="Duan Y."/>
            <person name="Cao H."/>
            <person name="Xiong S."/>
            <person name="Wang X."/>
            <person name="Wei L."/>
            <person name="Li C."/>
            <person name="Ma Q."/>
            <person name="Ju M."/>
            <person name="Zhao R."/>
            <person name="Li G."/>
            <person name="Mu C."/>
            <person name="Tian Q."/>
            <person name="Mei H."/>
            <person name="Zhang T."/>
            <person name="Gao T."/>
            <person name="Zhang H."/>
        </authorList>
    </citation>
    <scope>NUCLEOTIDE SEQUENCE</scope>
    <source>
        <strain evidence="1">G02</strain>
    </source>
</reference>
<proteinExistence type="predicted"/>
<protein>
    <submittedName>
        <fullName evidence="1">Uncharacterized protein</fullName>
    </submittedName>
</protein>
<organism evidence="1">
    <name type="scientific">Sesamum radiatum</name>
    <name type="common">Black benniseed</name>
    <dbReference type="NCBI Taxonomy" id="300843"/>
    <lineage>
        <taxon>Eukaryota</taxon>
        <taxon>Viridiplantae</taxon>
        <taxon>Streptophyta</taxon>
        <taxon>Embryophyta</taxon>
        <taxon>Tracheophyta</taxon>
        <taxon>Spermatophyta</taxon>
        <taxon>Magnoliopsida</taxon>
        <taxon>eudicotyledons</taxon>
        <taxon>Gunneridae</taxon>
        <taxon>Pentapetalae</taxon>
        <taxon>asterids</taxon>
        <taxon>lamiids</taxon>
        <taxon>Lamiales</taxon>
        <taxon>Pedaliaceae</taxon>
        <taxon>Sesamum</taxon>
    </lineage>
</organism>
<reference evidence="1" key="1">
    <citation type="submission" date="2020-06" db="EMBL/GenBank/DDBJ databases">
        <authorList>
            <person name="Li T."/>
            <person name="Hu X."/>
            <person name="Zhang T."/>
            <person name="Song X."/>
            <person name="Zhang H."/>
            <person name="Dai N."/>
            <person name="Sheng W."/>
            <person name="Hou X."/>
            <person name="Wei L."/>
        </authorList>
    </citation>
    <scope>NUCLEOTIDE SEQUENCE</scope>
    <source>
        <strain evidence="1">G02</strain>
        <tissue evidence="1">Leaf</tissue>
    </source>
</reference>
<dbReference type="AlphaFoldDB" id="A0AAW2JYW4"/>
<comment type="caution">
    <text evidence="1">The sequence shown here is derived from an EMBL/GenBank/DDBJ whole genome shotgun (WGS) entry which is preliminary data.</text>
</comment>
<gene>
    <name evidence="1" type="ORF">Sradi_6549600</name>
</gene>
<name>A0AAW2JYW4_SESRA</name>
<sequence length="75" mass="8315">MVKRNATRNSILAVTKSDSSVITSALNIVQKFISFYTSLLGTEDHIRPVDEDVFEWGPMLSLELASELCWAVTPA</sequence>
<evidence type="ECO:0000313" key="1">
    <source>
        <dbReference type="EMBL" id="KAL0298898.1"/>
    </source>
</evidence>